<dbReference type="SUPFAM" id="SSF55874">
    <property type="entry name" value="ATPase domain of HSP90 chaperone/DNA topoisomerase II/histidine kinase"/>
    <property type="match status" value="1"/>
</dbReference>
<dbReference type="EMBL" id="JAAMPI010002111">
    <property type="protein sequence ID" value="KAF4618388.1"/>
    <property type="molecule type" value="Genomic_DNA"/>
</dbReference>
<evidence type="ECO:0000259" key="6">
    <source>
        <dbReference type="PROSITE" id="PS50110"/>
    </source>
</evidence>
<dbReference type="Pfam" id="PF00072">
    <property type="entry name" value="Response_reg"/>
    <property type="match status" value="1"/>
</dbReference>
<dbReference type="InterPro" id="IPR036097">
    <property type="entry name" value="HisK_dim/P_sf"/>
</dbReference>
<dbReference type="Gene3D" id="3.40.50.2300">
    <property type="match status" value="1"/>
</dbReference>
<proteinExistence type="predicted"/>
<dbReference type="SUPFAM" id="SSF47384">
    <property type="entry name" value="Homodimeric domain of signal transducing histidine kinase"/>
    <property type="match status" value="1"/>
</dbReference>
<dbReference type="InterPro" id="IPR005467">
    <property type="entry name" value="His_kinase_dom"/>
</dbReference>
<dbReference type="SUPFAM" id="SSF52172">
    <property type="entry name" value="CheY-like"/>
    <property type="match status" value="1"/>
</dbReference>
<dbReference type="Gene3D" id="3.30.450.270">
    <property type="match status" value="1"/>
</dbReference>
<reference evidence="7 8" key="1">
    <citation type="submission" date="2020-03" db="EMBL/GenBank/DDBJ databases">
        <title>Draft Genome Sequence of Cudoniella acicularis.</title>
        <authorList>
            <person name="Buettner E."/>
            <person name="Kellner H."/>
        </authorList>
    </citation>
    <scope>NUCLEOTIDE SEQUENCE [LARGE SCALE GENOMIC DNA]</scope>
    <source>
        <strain evidence="7 8">DSM 108380</strain>
    </source>
</reference>
<dbReference type="PROSITE" id="PS50109">
    <property type="entry name" value="HIS_KIN"/>
    <property type="match status" value="1"/>
</dbReference>
<dbReference type="GO" id="GO:0005975">
    <property type="term" value="P:carbohydrate metabolic process"/>
    <property type="evidence" value="ECO:0007669"/>
    <property type="project" value="InterPro"/>
</dbReference>
<dbReference type="CDD" id="cd17546">
    <property type="entry name" value="REC_hyHK_CKI1_RcsC-like"/>
    <property type="match status" value="1"/>
</dbReference>
<dbReference type="Pfam" id="PF02518">
    <property type="entry name" value="HATPase_c"/>
    <property type="match status" value="1"/>
</dbReference>
<dbReference type="SMART" id="SM00387">
    <property type="entry name" value="HATPase_c"/>
    <property type="match status" value="1"/>
</dbReference>
<feature type="domain" description="Response regulatory" evidence="6">
    <location>
        <begin position="612"/>
        <end position="738"/>
    </location>
</feature>
<dbReference type="GO" id="GO:0000155">
    <property type="term" value="F:phosphorelay sensor kinase activity"/>
    <property type="evidence" value="ECO:0007669"/>
    <property type="project" value="InterPro"/>
</dbReference>
<evidence type="ECO:0000259" key="5">
    <source>
        <dbReference type="PROSITE" id="PS50109"/>
    </source>
</evidence>
<dbReference type="InterPro" id="IPR029016">
    <property type="entry name" value="GAF-like_dom_sf"/>
</dbReference>
<evidence type="ECO:0008006" key="9">
    <source>
        <dbReference type="Google" id="ProtNLM"/>
    </source>
</evidence>
<dbReference type="AlphaFoldDB" id="A0A8H4VQA0"/>
<feature type="compositionally biased region" description="Polar residues" evidence="3">
    <location>
        <begin position="449"/>
        <end position="464"/>
    </location>
</feature>
<feature type="modified residue" description="4-aspartylphosphate" evidence="2">
    <location>
        <position position="663"/>
    </location>
</feature>
<name>A0A8H4VQA0_9HELO</name>
<accession>A0A8H4VQA0</accession>
<sequence>MSPIHLKYLGNMGVRSSMSISIVINSELWGLIACHEYGDLGLRVSLPIRELCRNIGGCAATNVERLLMLQRIEARKPPTLDPPTQSPAGFIAASSADLLRSFDASFGLLSIQDEARAIGRLDPYREALVVLRYLQSRRLTTIVSSQNIGEDFPDINYEPGIHAIAGLLLIPLSIGGHDFLVFFRKGQLREVQWAGNPYEKIVRPGSQYLEPRTSFTRWIETVVGRSTEWIEDQLATATILSHLYGKFIEIWRQMESASQKSRMTRLLIRNSSHEVRTPLNAIVNYLEMALENKLEDSTRDLLEKAHKESRSLIYVIDDLLNLTKAEDGPINRLGDTFDLGATVSDVITAFRKEAMRKGLDLTVSTHLGIPEMVRGDPSRLRQVLSNVTSNAFQHSNQGGIKVDMRPIRTHDTTSIVSISVQDAGVGMSESQLDDLFQEFEQVVDEDSRTLSTDNTPSGNDNSRSLGVGLAVVARYIRNTHGQIRVNSEPGKGTIFVLEIPFEHASPASIRRLSSFPADHLSLPRTLSDTSSPSISLPHHKGKALLEKGQGKTLGHSSGSPPENEHHANRNPGFPSSGFPSAGLSSHSLESGGSKFPFPDMDSDPASTPRGLSVLIAEDNPINVRLLTRRLLKLGHEVEIAYDGQECHDHFTSKPHKIDVILMDIQMPLVDGAEATKMIRKFEKDLQDLLLARPRVPIIAVSASLTEDNRFEYVQNGFDGWILKPIDFGRLDFLLQGIRDRQLRCEALYVPKRGETAAPSLVTMKATLFELVAAATWIFQSVEAQCPDYSQYSQQQHSPLSTGRYQLSYMRPDPACRTFNSSIVEDTINSMQSVITDPDLYRLFQNSYPNTLDTAVKWKGFSANNSKEELTFLITGDINAMWLRDSANQMQSYLPLVTANTSYNSLASLYRGVINLQARYIIEAPHCNSFQPPSESGIGPSQNQATPDDFTPPIPTTIAFECKYELDSLAAFLEISTDYYEATGDIDFFRNFQWVDAVNTILSTTEALLLGTYADNGSVNALPYTWQRTTTSATETLDNSGRGNPVQGGTGLVRSAFRPSDDSFVFPFPFPTPIPLPFLKNEN</sequence>
<gene>
    <name evidence="7" type="ORF">G7Y89_g14916</name>
</gene>
<dbReference type="InterPro" id="IPR043150">
    <property type="entry name" value="Phytochrome_PHY_sf"/>
</dbReference>
<dbReference type="OrthoDB" id="2015534at2759"/>
<dbReference type="GO" id="GO:0009584">
    <property type="term" value="P:detection of visible light"/>
    <property type="evidence" value="ECO:0007669"/>
    <property type="project" value="InterPro"/>
</dbReference>
<dbReference type="Gene3D" id="1.50.10.10">
    <property type="match status" value="1"/>
</dbReference>
<evidence type="ECO:0000256" key="1">
    <source>
        <dbReference type="ARBA" id="ARBA00022553"/>
    </source>
</evidence>
<evidence type="ECO:0000259" key="4">
    <source>
        <dbReference type="PROSITE" id="PS50046"/>
    </source>
</evidence>
<dbReference type="InterPro" id="IPR003661">
    <property type="entry name" value="HisK_dim/P_dom"/>
</dbReference>
<dbReference type="InterPro" id="IPR012341">
    <property type="entry name" value="6hp_glycosidase-like_sf"/>
</dbReference>
<dbReference type="SUPFAM" id="SSF55781">
    <property type="entry name" value="GAF domain-like"/>
    <property type="match status" value="2"/>
</dbReference>
<feature type="domain" description="Histidine kinase" evidence="5">
    <location>
        <begin position="270"/>
        <end position="503"/>
    </location>
</feature>
<dbReference type="Gene3D" id="3.30.565.10">
    <property type="entry name" value="Histidine kinase-like ATPase, C-terminal domain"/>
    <property type="match status" value="1"/>
</dbReference>
<dbReference type="CDD" id="cd00082">
    <property type="entry name" value="HisKA"/>
    <property type="match status" value="1"/>
</dbReference>
<evidence type="ECO:0000256" key="2">
    <source>
        <dbReference type="PROSITE-ProRule" id="PRU00169"/>
    </source>
</evidence>
<evidence type="ECO:0000256" key="3">
    <source>
        <dbReference type="SAM" id="MobiDB-lite"/>
    </source>
</evidence>
<dbReference type="InterPro" id="IPR013515">
    <property type="entry name" value="Phytochrome_cen-reg"/>
</dbReference>
<dbReference type="InterPro" id="IPR004358">
    <property type="entry name" value="Sig_transdc_His_kin-like_C"/>
</dbReference>
<dbReference type="PANTHER" id="PTHR31047:SF1">
    <property type="entry name" value="DUF1237 DOMAIN-CONTAINING PROTEIN"/>
    <property type="match status" value="1"/>
</dbReference>
<dbReference type="GO" id="GO:0006355">
    <property type="term" value="P:regulation of DNA-templated transcription"/>
    <property type="evidence" value="ECO:0007669"/>
    <property type="project" value="InterPro"/>
</dbReference>
<dbReference type="PANTHER" id="PTHR31047">
    <property type="entry name" value="MEIOTICALLY UP-REGULATED GENE 157 PROTEIN"/>
    <property type="match status" value="1"/>
</dbReference>
<dbReference type="Pfam" id="PF00512">
    <property type="entry name" value="HisKA"/>
    <property type="match status" value="1"/>
</dbReference>
<evidence type="ECO:0000313" key="8">
    <source>
        <dbReference type="Proteomes" id="UP000566819"/>
    </source>
</evidence>
<dbReference type="Gene3D" id="3.30.450.40">
    <property type="match status" value="1"/>
</dbReference>
<dbReference type="InterPro" id="IPR001789">
    <property type="entry name" value="Sig_transdc_resp-reg_receiver"/>
</dbReference>
<dbReference type="InterPro" id="IPR036890">
    <property type="entry name" value="HATPase_C_sf"/>
</dbReference>
<dbReference type="SMART" id="SM00388">
    <property type="entry name" value="HisKA"/>
    <property type="match status" value="1"/>
</dbReference>
<dbReference type="SUPFAM" id="SSF48208">
    <property type="entry name" value="Six-hairpin glycosidases"/>
    <property type="match status" value="1"/>
</dbReference>
<dbReference type="PROSITE" id="PS50046">
    <property type="entry name" value="PHYTOCHROME_2"/>
    <property type="match status" value="1"/>
</dbReference>
<dbReference type="InterPro" id="IPR011006">
    <property type="entry name" value="CheY-like_superfamily"/>
</dbReference>
<dbReference type="InterPro" id="IPR008928">
    <property type="entry name" value="6-hairpin_glycosidase_sf"/>
</dbReference>
<dbReference type="InterPro" id="IPR003594">
    <property type="entry name" value="HATPase_dom"/>
</dbReference>
<keyword evidence="1 2" id="KW-0597">Phosphoprotein</keyword>
<dbReference type="SMART" id="SM01149">
    <property type="entry name" value="DUF1237"/>
    <property type="match status" value="1"/>
</dbReference>
<dbReference type="InterPro" id="IPR008313">
    <property type="entry name" value="GH125"/>
</dbReference>
<keyword evidence="8" id="KW-1185">Reference proteome</keyword>
<dbReference type="Proteomes" id="UP000566819">
    <property type="component" value="Unassembled WGS sequence"/>
</dbReference>
<dbReference type="InterPro" id="IPR016132">
    <property type="entry name" value="Phyto_chromo_attachment"/>
</dbReference>
<feature type="region of interest" description="Disordered" evidence="3">
    <location>
        <begin position="549"/>
        <end position="604"/>
    </location>
</feature>
<dbReference type="Gene3D" id="1.10.287.130">
    <property type="match status" value="1"/>
</dbReference>
<feature type="domain" description="Phytochrome chromophore attachment site" evidence="4">
    <location>
        <begin position="1"/>
        <end position="36"/>
    </location>
</feature>
<protein>
    <recommendedName>
        <fullName evidence="9">Phytochrome</fullName>
    </recommendedName>
</protein>
<dbReference type="PRINTS" id="PR00344">
    <property type="entry name" value="BCTRLSENSOR"/>
</dbReference>
<dbReference type="SMART" id="SM00448">
    <property type="entry name" value="REC"/>
    <property type="match status" value="1"/>
</dbReference>
<dbReference type="Pfam" id="PF06824">
    <property type="entry name" value="Glyco_hydro_125"/>
    <property type="match status" value="1"/>
</dbReference>
<organism evidence="7 8">
    <name type="scientific">Cudoniella acicularis</name>
    <dbReference type="NCBI Taxonomy" id="354080"/>
    <lineage>
        <taxon>Eukaryota</taxon>
        <taxon>Fungi</taxon>
        <taxon>Dikarya</taxon>
        <taxon>Ascomycota</taxon>
        <taxon>Pezizomycotina</taxon>
        <taxon>Leotiomycetes</taxon>
        <taxon>Helotiales</taxon>
        <taxon>Tricladiaceae</taxon>
        <taxon>Cudoniella</taxon>
    </lineage>
</organism>
<comment type="caution">
    <text evidence="7">The sequence shown here is derived from an EMBL/GenBank/DDBJ whole genome shotgun (WGS) entry which is preliminary data.</text>
</comment>
<evidence type="ECO:0000313" key="7">
    <source>
        <dbReference type="EMBL" id="KAF4618388.1"/>
    </source>
</evidence>
<dbReference type="PROSITE" id="PS50110">
    <property type="entry name" value="RESPONSE_REGULATORY"/>
    <property type="match status" value="1"/>
</dbReference>
<dbReference type="Pfam" id="PF00360">
    <property type="entry name" value="PHY"/>
    <property type="match status" value="1"/>
</dbReference>
<feature type="region of interest" description="Disordered" evidence="3">
    <location>
        <begin position="443"/>
        <end position="464"/>
    </location>
</feature>
<feature type="compositionally biased region" description="Low complexity" evidence="3">
    <location>
        <begin position="580"/>
        <end position="593"/>
    </location>
</feature>